<dbReference type="Gene3D" id="1.10.238.10">
    <property type="entry name" value="EF-hand"/>
    <property type="match status" value="1"/>
</dbReference>
<dbReference type="HOGENOM" id="CLU_047042_1_0_1"/>
<dbReference type="OMA" id="LWCKFLQ"/>
<dbReference type="GeneID" id="19459755"/>
<evidence type="ECO:0000259" key="2">
    <source>
        <dbReference type="PROSITE" id="PS51229"/>
    </source>
</evidence>
<dbReference type="PROSITE" id="PS51229">
    <property type="entry name" value="DCUN1"/>
    <property type="match status" value="1"/>
</dbReference>
<accession>S3CSX7</accession>
<dbReference type="Pfam" id="PF03556">
    <property type="entry name" value="Cullin_binding"/>
    <property type="match status" value="1"/>
</dbReference>
<sequence>MRSPEAGTESTPQADVKATNIRIPPIFQDGWEIYAQDLAEASLSQRSHGLGVFRNYYASNGVAPPVEKGKEALEKMFDSYRGQGDDETTVGADGTMRYFTQDLELNLENAELLIPLEICRVQEIGAMNKEGFVEGWRAVGCPTLAKQKAYIATQIKALSTDMAVYKRVYRYVFVCAKERGQKALPLDTAIEYWRVLFAPPGMTWVTDTTDWTALWFEFLSAKWTKSVNKDMWHQTLEFLQKAVQDESLSFWNEDGAWPSVIDEFVVYAKEKKGILEKMETD</sequence>
<dbReference type="Proteomes" id="UP000016922">
    <property type="component" value="Unassembled WGS sequence"/>
</dbReference>
<dbReference type="OrthoDB" id="27198at2759"/>
<evidence type="ECO:0000313" key="4">
    <source>
        <dbReference type="Proteomes" id="UP000016922"/>
    </source>
</evidence>
<name>S3CSX7_GLAL2</name>
<gene>
    <name evidence="3" type="ORF">GLAREA_00697</name>
</gene>
<feature type="domain" description="DCUN1" evidence="2">
    <location>
        <begin position="68"/>
        <end position="269"/>
    </location>
</feature>
<dbReference type="InterPro" id="IPR005176">
    <property type="entry name" value="PONY_dom"/>
</dbReference>
<keyword evidence="4" id="KW-1185">Reference proteome</keyword>
<evidence type="ECO:0000313" key="3">
    <source>
        <dbReference type="EMBL" id="EPE29537.1"/>
    </source>
</evidence>
<dbReference type="AlphaFoldDB" id="S3CSX7"/>
<dbReference type="InterPro" id="IPR042460">
    <property type="entry name" value="DCN1-like_PONY"/>
</dbReference>
<dbReference type="GO" id="GO:0032182">
    <property type="term" value="F:ubiquitin-like protein binding"/>
    <property type="evidence" value="ECO:0007669"/>
    <property type="project" value="TreeGrafter"/>
</dbReference>
<dbReference type="KEGG" id="glz:GLAREA_00697"/>
<comment type="function">
    <text evidence="1">Neddylation of cullins play an essential role in the regulation of SCF-type complexes activity.</text>
</comment>
<dbReference type="InterPro" id="IPR014764">
    <property type="entry name" value="DCN-prot"/>
</dbReference>
<dbReference type="STRING" id="1116229.S3CSX7"/>
<dbReference type="Gene3D" id="1.10.238.200">
    <property type="entry name" value="Cullin, PONY binding domain"/>
    <property type="match status" value="1"/>
</dbReference>
<dbReference type="GO" id="GO:0031624">
    <property type="term" value="F:ubiquitin conjugating enzyme binding"/>
    <property type="evidence" value="ECO:0007669"/>
    <property type="project" value="TreeGrafter"/>
</dbReference>
<dbReference type="RefSeq" id="XP_008083646.1">
    <property type="nucleotide sequence ID" value="XM_008085455.1"/>
</dbReference>
<dbReference type="PANTHER" id="PTHR12281">
    <property type="entry name" value="RP42 RELATED"/>
    <property type="match status" value="1"/>
</dbReference>
<protein>
    <recommendedName>
        <fullName evidence="1">Defective in cullin neddylation protein</fullName>
    </recommendedName>
</protein>
<dbReference type="EMBL" id="KE145367">
    <property type="protein sequence ID" value="EPE29537.1"/>
    <property type="molecule type" value="Genomic_DNA"/>
</dbReference>
<dbReference type="GO" id="GO:0045116">
    <property type="term" value="P:protein neddylation"/>
    <property type="evidence" value="ECO:0007669"/>
    <property type="project" value="TreeGrafter"/>
</dbReference>
<reference evidence="3 4" key="1">
    <citation type="journal article" date="2013" name="BMC Genomics">
        <title>Genomics-driven discovery of the pneumocandin biosynthetic gene cluster in the fungus Glarea lozoyensis.</title>
        <authorList>
            <person name="Chen L."/>
            <person name="Yue Q."/>
            <person name="Zhang X."/>
            <person name="Xiang M."/>
            <person name="Wang C."/>
            <person name="Li S."/>
            <person name="Che Y."/>
            <person name="Ortiz-Lopez F.J."/>
            <person name="Bills G.F."/>
            <person name="Liu X."/>
            <person name="An Z."/>
        </authorList>
    </citation>
    <scope>NUCLEOTIDE SEQUENCE [LARGE SCALE GENOMIC DNA]</scope>
    <source>
        <strain evidence="4">ATCC 20868 / MF5171</strain>
    </source>
</reference>
<proteinExistence type="predicted"/>
<organism evidence="3 4">
    <name type="scientific">Glarea lozoyensis (strain ATCC 20868 / MF5171)</name>
    <dbReference type="NCBI Taxonomy" id="1116229"/>
    <lineage>
        <taxon>Eukaryota</taxon>
        <taxon>Fungi</taxon>
        <taxon>Dikarya</taxon>
        <taxon>Ascomycota</taxon>
        <taxon>Pezizomycotina</taxon>
        <taxon>Leotiomycetes</taxon>
        <taxon>Helotiales</taxon>
        <taxon>Helotiaceae</taxon>
        <taxon>Glarea</taxon>
    </lineage>
</organism>
<evidence type="ECO:0000256" key="1">
    <source>
        <dbReference type="RuleBase" id="RU410713"/>
    </source>
</evidence>
<dbReference type="GO" id="GO:0000151">
    <property type="term" value="C:ubiquitin ligase complex"/>
    <property type="evidence" value="ECO:0007669"/>
    <property type="project" value="TreeGrafter"/>
</dbReference>
<dbReference type="GO" id="GO:0097602">
    <property type="term" value="F:cullin family protein binding"/>
    <property type="evidence" value="ECO:0007669"/>
    <property type="project" value="TreeGrafter"/>
</dbReference>
<dbReference type="eggNOG" id="KOG3077">
    <property type="taxonomic scope" value="Eukaryota"/>
</dbReference>
<dbReference type="PANTHER" id="PTHR12281:SF31">
    <property type="entry name" value="DCN1-LIKE PROTEIN 3"/>
    <property type="match status" value="1"/>
</dbReference>